<evidence type="ECO:0000313" key="1">
    <source>
        <dbReference type="EMBL" id="KAF4647785.1"/>
    </source>
</evidence>
<feature type="non-terminal residue" evidence="1">
    <location>
        <position position="1"/>
    </location>
</feature>
<evidence type="ECO:0000313" key="2">
    <source>
        <dbReference type="Proteomes" id="UP000591131"/>
    </source>
</evidence>
<comment type="caution">
    <text evidence="1">The sequence shown here is derived from an EMBL/GenBank/DDBJ whole genome shotgun (WGS) entry which is preliminary data.</text>
</comment>
<dbReference type="Proteomes" id="UP000591131">
    <property type="component" value="Unassembled WGS sequence"/>
</dbReference>
<dbReference type="AlphaFoldDB" id="A0A7J6KKI1"/>
<accession>A0A7J6KKI1</accession>
<name>A0A7J6KKI1_PERCH</name>
<sequence>RLDTTTGVDASLPKISSLIPAFPVFREDYRTGELQDIQDQSGKYLNSVLKVGRQANDLTYPEILWSTLALRRTARALVVDDISKAYHQIMLDNEADRHHFQMVACGRVGMWVSTVFGATYSPSALLQANRAVLTLRDFETGHISHAEACVDPVCSSLVSQFEKNIKLWVRPRTEPLSRAEANTSSTNHHVSLRQHTAIYVDDGQT</sequence>
<keyword evidence="2" id="KW-1185">Reference proteome</keyword>
<protein>
    <submittedName>
        <fullName evidence="1">Uncharacterized protein</fullName>
    </submittedName>
</protein>
<organism evidence="1 2">
    <name type="scientific">Perkinsus chesapeaki</name>
    <name type="common">Clam parasite</name>
    <name type="synonym">Perkinsus andrewsi</name>
    <dbReference type="NCBI Taxonomy" id="330153"/>
    <lineage>
        <taxon>Eukaryota</taxon>
        <taxon>Sar</taxon>
        <taxon>Alveolata</taxon>
        <taxon>Perkinsozoa</taxon>
        <taxon>Perkinsea</taxon>
        <taxon>Perkinsida</taxon>
        <taxon>Perkinsidae</taxon>
        <taxon>Perkinsus</taxon>
    </lineage>
</organism>
<dbReference type="EMBL" id="JAAPAO010002371">
    <property type="protein sequence ID" value="KAF4647785.1"/>
    <property type="molecule type" value="Genomic_DNA"/>
</dbReference>
<proteinExistence type="predicted"/>
<feature type="non-terminal residue" evidence="1">
    <location>
        <position position="205"/>
    </location>
</feature>
<reference evidence="1 2" key="1">
    <citation type="submission" date="2020-04" db="EMBL/GenBank/DDBJ databases">
        <title>Perkinsus chesapeaki whole genome sequence.</title>
        <authorList>
            <person name="Bogema D.R."/>
        </authorList>
    </citation>
    <scope>NUCLEOTIDE SEQUENCE [LARGE SCALE GENOMIC DNA]</scope>
    <source>
        <strain evidence="1">ATCC PRA-425</strain>
    </source>
</reference>
<gene>
    <name evidence="1" type="ORF">FOL47_004133</name>
</gene>